<accession>A0A8J7FBY1</accession>
<dbReference type="EMBL" id="JADEYS010000012">
    <property type="protein sequence ID" value="MBE9398117.1"/>
    <property type="molecule type" value="Genomic_DNA"/>
</dbReference>
<feature type="coiled-coil region" evidence="1">
    <location>
        <begin position="130"/>
        <end position="173"/>
    </location>
</feature>
<evidence type="ECO:0000313" key="5">
    <source>
        <dbReference type="Proteomes" id="UP000640333"/>
    </source>
</evidence>
<dbReference type="PROSITE" id="PS50887">
    <property type="entry name" value="GGDEF"/>
    <property type="match status" value="1"/>
</dbReference>
<dbReference type="InterPro" id="IPR029787">
    <property type="entry name" value="Nucleotide_cyclase"/>
</dbReference>
<dbReference type="Pfam" id="PF13426">
    <property type="entry name" value="PAS_9"/>
    <property type="match status" value="1"/>
</dbReference>
<dbReference type="Gene3D" id="3.30.450.20">
    <property type="entry name" value="PAS domain"/>
    <property type="match status" value="1"/>
</dbReference>
<dbReference type="Pfam" id="PF00990">
    <property type="entry name" value="GGDEF"/>
    <property type="match status" value="1"/>
</dbReference>
<dbReference type="PROSITE" id="PS50883">
    <property type="entry name" value="EAL"/>
    <property type="match status" value="1"/>
</dbReference>
<dbReference type="SMART" id="SM00091">
    <property type="entry name" value="PAS"/>
    <property type="match status" value="1"/>
</dbReference>
<dbReference type="Proteomes" id="UP000640333">
    <property type="component" value="Unassembled WGS sequence"/>
</dbReference>
<organism evidence="4 5">
    <name type="scientific">Pontibacterium sinense</name>
    <dbReference type="NCBI Taxonomy" id="2781979"/>
    <lineage>
        <taxon>Bacteria</taxon>
        <taxon>Pseudomonadati</taxon>
        <taxon>Pseudomonadota</taxon>
        <taxon>Gammaproteobacteria</taxon>
        <taxon>Oceanospirillales</taxon>
        <taxon>Oceanospirillaceae</taxon>
        <taxon>Pontibacterium</taxon>
    </lineage>
</organism>
<proteinExistence type="predicted"/>
<evidence type="ECO:0000256" key="1">
    <source>
        <dbReference type="SAM" id="Coils"/>
    </source>
</evidence>
<dbReference type="InterPro" id="IPR000160">
    <property type="entry name" value="GGDEF_dom"/>
</dbReference>
<dbReference type="InterPro" id="IPR001633">
    <property type="entry name" value="EAL_dom"/>
</dbReference>
<dbReference type="SUPFAM" id="SSF55073">
    <property type="entry name" value="Nucleotide cyclase"/>
    <property type="match status" value="1"/>
</dbReference>
<dbReference type="SUPFAM" id="SSF141868">
    <property type="entry name" value="EAL domain-like"/>
    <property type="match status" value="1"/>
</dbReference>
<dbReference type="CDD" id="cd01949">
    <property type="entry name" value="GGDEF"/>
    <property type="match status" value="1"/>
</dbReference>
<keyword evidence="1" id="KW-0175">Coiled coil</keyword>
<comment type="caution">
    <text evidence="4">The sequence shown here is derived from an EMBL/GenBank/DDBJ whole genome shotgun (WGS) entry which is preliminary data.</text>
</comment>
<feature type="domain" description="GGDEF" evidence="3">
    <location>
        <begin position="315"/>
        <end position="450"/>
    </location>
</feature>
<dbReference type="Gene3D" id="3.30.70.270">
    <property type="match status" value="1"/>
</dbReference>
<feature type="domain" description="EAL" evidence="2">
    <location>
        <begin position="458"/>
        <end position="710"/>
    </location>
</feature>
<dbReference type="InterPro" id="IPR000014">
    <property type="entry name" value="PAS"/>
</dbReference>
<dbReference type="InterPro" id="IPR043128">
    <property type="entry name" value="Rev_trsase/Diguanyl_cyclase"/>
</dbReference>
<dbReference type="PANTHER" id="PTHR44757">
    <property type="entry name" value="DIGUANYLATE CYCLASE DGCP"/>
    <property type="match status" value="1"/>
</dbReference>
<dbReference type="NCBIfam" id="TIGR00229">
    <property type="entry name" value="sensory_box"/>
    <property type="match status" value="1"/>
</dbReference>
<dbReference type="Gene3D" id="3.40.50.2300">
    <property type="match status" value="1"/>
</dbReference>
<dbReference type="RefSeq" id="WP_193953750.1">
    <property type="nucleotide sequence ID" value="NZ_JADEYS010000012.1"/>
</dbReference>
<dbReference type="InterPro" id="IPR035965">
    <property type="entry name" value="PAS-like_dom_sf"/>
</dbReference>
<gene>
    <name evidence="4" type="ORF">IOQ59_12690</name>
</gene>
<dbReference type="SUPFAM" id="SSF55785">
    <property type="entry name" value="PYP-like sensor domain (PAS domain)"/>
    <property type="match status" value="1"/>
</dbReference>
<sequence length="710" mass="80495">MTQSPSFATKAVLDQLSTRRRQRLRKNVQLMFLGMSAEETDPIIRLLRASRLAPRGHLVSTEQEFLDALSERSWDVILFTTNQSAFSGKNAMHHLRRLDKDIPLIQLVPNSDSHYLLQGLKNNIQAVVPLEEKELLMLAIRRELEHLESRRKLRQTESSLSDAEKQYESLLESSTHAIACCDGDTILFANQSIATLLGFESPETLLGTSLSLCFSQSHKEELQEQLQMMQQENLRNASLQLTAVRADETEFDTNLALRPARYNNSACIQITLSAERKEEEQVLQDKLDLVSGLYNLDYFNNELDETLQRAMEGGADCNLLYISLDNYLEIRSDIGIEGCDQVVRDISTLLKKHVNKAHLLARPEEDSFAVIYHDPNPDKATTLASKLCKAISGNISESSSTTIQTTCSIGVTTISDNTPTRKVILERARGAADSIRADNQRGNGVKLYESVESNTDESADQVFMLEDAIQQKNMKLLFQPIVALNSQDITDHHYETFLRLIGEKGEEISPNNFLDTLDQADISIKVDRWVIKETMLNMQREFRRKQRNRVFINLSSRTLRDRKTLLWLSELLRKAGLPANYLVFQISENDASSYLKHAKFFADTLRKLHCQICIKHFGSSINSELVLKQVNPDYVKLDGSYIQELNEAGADSKDVLKLLHTLKVQKKVTIAPLVEGTRVMGTLWKAGVDFVQGNYLQPPKDAMDYDFFDS</sequence>
<dbReference type="InterPro" id="IPR011006">
    <property type="entry name" value="CheY-like_superfamily"/>
</dbReference>
<dbReference type="InterPro" id="IPR052155">
    <property type="entry name" value="Biofilm_reg_signaling"/>
</dbReference>
<dbReference type="NCBIfam" id="TIGR00254">
    <property type="entry name" value="GGDEF"/>
    <property type="match status" value="1"/>
</dbReference>
<dbReference type="SUPFAM" id="SSF52172">
    <property type="entry name" value="CheY-like"/>
    <property type="match status" value="1"/>
</dbReference>
<evidence type="ECO:0000259" key="2">
    <source>
        <dbReference type="PROSITE" id="PS50883"/>
    </source>
</evidence>
<evidence type="ECO:0000313" key="4">
    <source>
        <dbReference type="EMBL" id="MBE9398117.1"/>
    </source>
</evidence>
<dbReference type="SMART" id="SM00052">
    <property type="entry name" value="EAL"/>
    <property type="match status" value="1"/>
</dbReference>
<dbReference type="SMART" id="SM00267">
    <property type="entry name" value="GGDEF"/>
    <property type="match status" value="1"/>
</dbReference>
<dbReference type="CDD" id="cd01948">
    <property type="entry name" value="EAL"/>
    <property type="match status" value="1"/>
</dbReference>
<dbReference type="AlphaFoldDB" id="A0A8J7FBY1"/>
<evidence type="ECO:0000259" key="3">
    <source>
        <dbReference type="PROSITE" id="PS50887"/>
    </source>
</evidence>
<dbReference type="Gene3D" id="3.20.20.450">
    <property type="entry name" value="EAL domain"/>
    <property type="match status" value="1"/>
</dbReference>
<dbReference type="Pfam" id="PF00563">
    <property type="entry name" value="EAL"/>
    <property type="match status" value="1"/>
</dbReference>
<dbReference type="InterPro" id="IPR035919">
    <property type="entry name" value="EAL_sf"/>
</dbReference>
<reference evidence="4" key="1">
    <citation type="submission" date="2020-10" db="EMBL/GenBank/DDBJ databases">
        <title>Bacterium isolated from coastal waters sediment.</title>
        <authorList>
            <person name="Chen R.-J."/>
            <person name="Lu D.-C."/>
            <person name="Zhu K.-L."/>
            <person name="Du Z.-J."/>
        </authorList>
    </citation>
    <scope>NUCLEOTIDE SEQUENCE</scope>
    <source>
        <strain evidence="4">N1Y112</strain>
    </source>
</reference>
<name>A0A8J7FBY1_9GAMM</name>
<keyword evidence="5" id="KW-1185">Reference proteome</keyword>
<protein>
    <submittedName>
        <fullName evidence="4">EAL domain-containing protein</fullName>
    </submittedName>
</protein>
<dbReference type="PANTHER" id="PTHR44757:SF2">
    <property type="entry name" value="BIOFILM ARCHITECTURE MAINTENANCE PROTEIN MBAA"/>
    <property type="match status" value="1"/>
</dbReference>